<organism evidence="1 2">
    <name type="scientific">Dendrobium thyrsiflorum</name>
    <name type="common">Pinecone-like raceme dendrobium</name>
    <name type="synonym">Orchid</name>
    <dbReference type="NCBI Taxonomy" id="117978"/>
    <lineage>
        <taxon>Eukaryota</taxon>
        <taxon>Viridiplantae</taxon>
        <taxon>Streptophyta</taxon>
        <taxon>Embryophyta</taxon>
        <taxon>Tracheophyta</taxon>
        <taxon>Spermatophyta</taxon>
        <taxon>Magnoliopsida</taxon>
        <taxon>Liliopsida</taxon>
        <taxon>Asparagales</taxon>
        <taxon>Orchidaceae</taxon>
        <taxon>Epidendroideae</taxon>
        <taxon>Malaxideae</taxon>
        <taxon>Dendrobiinae</taxon>
        <taxon>Dendrobium</taxon>
    </lineage>
</organism>
<name>A0ABD0UWC7_DENTH</name>
<dbReference type="EMBL" id="JANQDX010000012">
    <property type="protein sequence ID" value="KAL0914707.1"/>
    <property type="molecule type" value="Genomic_DNA"/>
</dbReference>
<sequence length="522" mass="56663">MAAFSVSANSVLADAALMRKKKRNSGRKRNVQVMPVVMAMESNGYENINESSVGSWKTEKSGRKSEEVNFPLVISKRSQMGSCFSCSCSAASTTGRSPTAKVINADGLLIEYTQPVQVSHVLGLNHRAFFLSNADGLFYGHHIEALDENRLIELGKLYFLLPAKRLNHPLTAAEMAALAVSANSALADADLMGKKKCSSRRRRMGVQVLPVVTALDSDGYESFNEISVGTWKTEKGGRKNDEVKQMALRGGESAVRRSFRPSLDSIEEMGSCFFSSFSAAVSWPLTANVIGTDGSLITEYSQPIKVADVLGLNHPTFFLCNADGLFYADLFPVIAKQHMGSCFSSSTTAAATAAACPTTNRLPTAKVINVDGSLIEYSQPVKVSHVLGLKKSSSCFVCNADSIFYGQFIQALGSDRFIEPGHLYFVLPAAKLEYRLTVADMVELAVSASSAFAAVASKTTARSRGRSRRRRTVAEVMPIVETMDFDCYKRINGFSVGNLKYGLGETEKKSVARSSKVKVERN</sequence>
<evidence type="ECO:0000313" key="1">
    <source>
        <dbReference type="EMBL" id="KAL0914707.1"/>
    </source>
</evidence>
<dbReference type="PANTHER" id="PTHR33052">
    <property type="entry name" value="DUF4228 DOMAIN PROTEIN-RELATED"/>
    <property type="match status" value="1"/>
</dbReference>
<evidence type="ECO:0000313" key="2">
    <source>
        <dbReference type="Proteomes" id="UP001552299"/>
    </source>
</evidence>
<proteinExistence type="predicted"/>
<dbReference type="InterPro" id="IPR025322">
    <property type="entry name" value="PADRE_dom"/>
</dbReference>
<accession>A0ABD0UWC7</accession>
<dbReference type="Proteomes" id="UP001552299">
    <property type="component" value="Unassembled WGS sequence"/>
</dbReference>
<reference evidence="1 2" key="1">
    <citation type="journal article" date="2024" name="Plant Biotechnol. J.">
        <title>Dendrobium thyrsiflorum genome and its molecular insights into genes involved in important horticultural traits.</title>
        <authorList>
            <person name="Chen B."/>
            <person name="Wang J.Y."/>
            <person name="Zheng P.J."/>
            <person name="Li K.L."/>
            <person name="Liang Y.M."/>
            <person name="Chen X.F."/>
            <person name="Zhang C."/>
            <person name="Zhao X."/>
            <person name="He X."/>
            <person name="Zhang G.Q."/>
            <person name="Liu Z.J."/>
            <person name="Xu Q."/>
        </authorList>
    </citation>
    <scope>NUCLEOTIDE SEQUENCE [LARGE SCALE GENOMIC DNA]</scope>
    <source>
        <strain evidence="1">GZMU011</strain>
    </source>
</reference>
<dbReference type="Pfam" id="PF14009">
    <property type="entry name" value="PADRE"/>
    <property type="match status" value="2"/>
</dbReference>
<dbReference type="AlphaFoldDB" id="A0ABD0UWC7"/>
<protein>
    <submittedName>
        <fullName evidence="1">Uncharacterized protein</fullName>
    </submittedName>
</protein>
<gene>
    <name evidence="1" type="ORF">M5K25_015078</name>
</gene>
<keyword evidence="2" id="KW-1185">Reference proteome</keyword>
<comment type="caution">
    <text evidence="1">The sequence shown here is derived from an EMBL/GenBank/DDBJ whole genome shotgun (WGS) entry which is preliminary data.</text>
</comment>